<evidence type="ECO:0000313" key="2">
    <source>
        <dbReference type="Proteomes" id="UP001367508"/>
    </source>
</evidence>
<sequence>MASHGWNSAYQLNGSFGLPGSAQLLAHMRFSCLHGSAQPLAREVHMARGNWQQNGLDAQRACMGLRLIMTESRYVESKILQSQDVSPAKAGTEVGVGFGGLA</sequence>
<organism evidence="1 2">
    <name type="scientific">Canavalia gladiata</name>
    <name type="common">Sword bean</name>
    <name type="synonym">Dolichos gladiatus</name>
    <dbReference type="NCBI Taxonomy" id="3824"/>
    <lineage>
        <taxon>Eukaryota</taxon>
        <taxon>Viridiplantae</taxon>
        <taxon>Streptophyta</taxon>
        <taxon>Embryophyta</taxon>
        <taxon>Tracheophyta</taxon>
        <taxon>Spermatophyta</taxon>
        <taxon>Magnoliopsida</taxon>
        <taxon>eudicotyledons</taxon>
        <taxon>Gunneridae</taxon>
        <taxon>Pentapetalae</taxon>
        <taxon>rosids</taxon>
        <taxon>fabids</taxon>
        <taxon>Fabales</taxon>
        <taxon>Fabaceae</taxon>
        <taxon>Papilionoideae</taxon>
        <taxon>50 kb inversion clade</taxon>
        <taxon>NPAAA clade</taxon>
        <taxon>indigoferoid/millettioid clade</taxon>
        <taxon>Phaseoleae</taxon>
        <taxon>Canavalia</taxon>
    </lineage>
</organism>
<comment type="caution">
    <text evidence="1">The sequence shown here is derived from an EMBL/GenBank/DDBJ whole genome shotgun (WGS) entry which is preliminary data.</text>
</comment>
<evidence type="ECO:0000313" key="1">
    <source>
        <dbReference type="EMBL" id="KAK7313864.1"/>
    </source>
</evidence>
<dbReference type="AlphaFoldDB" id="A0AAN9PXW6"/>
<dbReference type="EMBL" id="JAYMYQ010000009">
    <property type="protein sequence ID" value="KAK7313864.1"/>
    <property type="molecule type" value="Genomic_DNA"/>
</dbReference>
<reference evidence="1 2" key="1">
    <citation type="submission" date="2024-01" db="EMBL/GenBank/DDBJ databases">
        <title>The genomes of 5 underutilized Papilionoideae crops provide insights into root nodulation and disease resistanc.</title>
        <authorList>
            <person name="Jiang F."/>
        </authorList>
    </citation>
    <scope>NUCLEOTIDE SEQUENCE [LARGE SCALE GENOMIC DNA]</scope>
    <source>
        <strain evidence="1">LVBAO_FW01</strain>
        <tissue evidence="1">Leaves</tissue>
    </source>
</reference>
<protein>
    <submittedName>
        <fullName evidence="1">Uncharacterized protein</fullName>
    </submittedName>
</protein>
<dbReference type="Proteomes" id="UP001367508">
    <property type="component" value="Unassembled WGS sequence"/>
</dbReference>
<keyword evidence="2" id="KW-1185">Reference proteome</keyword>
<gene>
    <name evidence="1" type="ORF">VNO77_39066</name>
</gene>
<accession>A0AAN9PXW6</accession>
<proteinExistence type="predicted"/>
<name>A0AAN9PXW6_CANGL</name>